<dbReference type="PANTHER" id="PTHR31170:SF25">
    <property type="entry name" value="BNAA09G04570D PROTEIN"/>
    <property type="match status" value="1"/>
</dbReference>
<dbReference type="EMBL" id="JAUHHV010000001">
    <property type="protein sequence ID" value="KAK1437429.1"/>
    <property type="molecule type" value="Genomic_DNA"/>
</dbReference>
<sequence>MASSSSSSTSSNSTLSEENWVLRTHRILEDNASSIQNIRISVCQVPSSISVINPQAYAPQVIALGPYHNLRPDLYHMERSKIEVVKSFWTTDQLNLVVEKLKEDGPKIRACYHKYLDLSDDTLALMLAVDGLFLIYLLSRDLNGFADDASVFSDVMMLENQIPMVLMIEIVNSVSLSGNDDAKLFSLMRLFCESQSPFELQPSQKDLSETKVLHLLDLLHKMIIPHENNDKGKEKLAGKSTKLSSQAPVSLKIDLESDPLVENFTKIVKTEVLTSIKPIQLITTLPWGMIRNLLGHSSNPKEDVTSNPLVKEIEIPSVSQLSKMAGIIFKPQNVGSTLETRFDKITGSLYLPVITLTANSEVILRNLVAYEIASNNSSNLLISHYLDIMSGIIDTKEDARLLGSFGIIKGVLTNTQVADLFNGMNKSSLKGYGYDTAAMINDYYENKMKVRVYSFVKKYVYKSWKVLTVISTFVLLLLLVFQSVCDVYDCKRFSW</sequence>
<evidence type="ECO:0000313" key="3">
    <source>
        <dbReference type="Proteomes" id="UP001229421"/>
    </source>
</evidence>
<accession>A0AAD8L7Z6</accession>
<dbReference type="Pfam" id="PF03140">
    <property type="entry name" value="DUF247"/>
    <property type="match status" value="1"/>
</dbReference>
<proteinExistence type="predicted"/>
<gene>
    <name evidence="2" type="ORF">QVD17_03220</name>
</gene>
<keyword evidence="1" id="KW-0812">Transmembrane</keyword>
<comment type="caution">
    <text evidence="2">The sequence shown here is derived from an EMBL/GenBank/DDBJ whole genome shotgun (WGS) entry which is preliminary data.</text>
</comment>
<dbReference type="InterPro" id="IPR004158">
    <property type="entry name" value="DUF247_pln"/>
</dbReference>
<evidence type="ECO:0000256" key="1">
    <source>
        <dbReference type="SAM" id="Phobius"/>
    </source>
</evidence>
<evidence type="ECO:0000313" key="2">
    <source>
        <dbReference type="EMBL" id="KAK1437429.1"/>
    </source>
</evidence>
<keyword evidence="3" id="KW-1185">Reference proteome</keyword>
<dbReference type="Proteomes" id="UP001229421">
    <property type="component" value="Unassembled WGS sequence"/>
</dbReference>
<reference evidence="2" key="1">
    <citation type="journal article" date="2023" name="bioRxiv">
        <title>Improved chromosome-level genome assembly for marigold (Tagetes erecta).</title>
        <authorList>
            <person name="Jiang F."/>
            <person name="Yuan L."/>
            <person name="Wang S."/>
            <person name="Wang H."/>
            <person name="Xu D."/>
            <person name="Wang A."/>
            <person name="Fan W."/>
        </authorList>
    </citation>
    <scope>NUCLEOTIDE SEQUENCE</scope>
    <source>
        <strain evidence="2">WSJ</strain>
        <tissue evidence="2">Leaf</tissue>
    </source>
</reference>
<protein>
    <submittedName>
        <fullName evidence="2">Uncharacterized protein</fullName>
    </submittedName>
</protein>
<organism evidence="2 3">
    <name type="scientific">Tagetes erecta</name>
    <name type="common">African marigold</name>
    <dbReference type="NCBI Taxonomy" id="13708"/>
    <lineage>
        <taxon>Eukaryota</taxon>
        <taxon>Viridiplantae</taxon>
        <taxon>Streptophyta</taxon>
        <taxon>Embryophyta</taxon>
        <taxon>Tracheophyta</taxon>
        <taxon>Spermatophyta</taxon>
        <taxon>Magnoliopsida</taxon>
        <taxon>eudicotyledons</taxon>
        <taxon>Gunneridae</taxon>
        <taxon>Pentapetalae</taxon>
        <taxon>asterids</taxon>
        <taxon>campanulids</taxon>
        <taxon>Asterales</taxon>
        <taxon>Asteraceae</taxon>
        <taxon>Asteroideae</taxon>
        <taxon>Heliantheae alliance</taxon>
        <taxon>Tageteae</taxon>
        <taxon>Tagetes</taxon>
    </lineage>
</organism>
<feature type="transmembrane region" description="Helical" evidence="1">
    <location>
        <begin position="466"/>
        <end position="484"/>
    </location>
</feature>
<keyword evidence="1" id="KW-0472">Membrane</keyword>
<dbReference type="PANTHER" id="PTHR31170">
    <property type="entry name" value="BNAC04G53230D PROTEIN"/>
    <property type="match status" value="1"/>
</dbReference>
<keyword evidence="1" id="KW-1133">Transmembrane helix</keyword>
<dbReference type="AlphaFoldDB" id="A0AAD8L7Z6"/>
<name>A0AAD8L7Z6_TARER</name>